<evidence type="ECO:0000313" key="2">
    <source>
        <dbReference type="EMBL" id="MFC5407915.1"/>
    </source>
</evidence>
<gene>
    <name evidence="2" type="ORF">ACFPMF_01245</name>
</gene>
<dbReference type="Proteomes" id="UP001596106">
    <property type="component" value="Unassembled WGS sequence"/>
</dbReference>
<sequence length="232" mass="26880">MKPVQKQLVPVMATLLTAAFLFMSLSVSAQPDAYSTRESGKGYWKIQTDYATRSTVIRFYQGSNEPIYQETLHGKYVKLTRRNMRLFDEMLDRVINSHLLASQLRSYDLLASNDLRFSRTALNVESADSKPVVMTDANRTFMVNPLVNEKGKLRINFANPAEKPVVIELTDENVQTVYYNEMSRLAGYNRYFDVTHLLSGRYRLQVKRGSERLAYWLTIDKPNRRYELKAAR</sequence>
<evidence type="ECO:0000256" key="1">
    <source>
        <dbReference type="SAM" id="SignalP"/>
    </source>
</evidence>
<evidence type="ECO:0000313" key="3">
    <source>
        <dbReference type="Proteomes" id="UP001596106"/>
    </source>
</evidence>
<name>A0ABW0I5P8_9BACT</name>
<protein>
    <recommendedName>
        <fullName evidence="4">DUF3244 domain-containing protein</fullName>
    </recommendedName>
</protein>
<evidence type="ECO:0008006" key="4">
    <source>
        <dbReference type="Google" id="ProtNLM"/>
    </source>
</evidence>
<feature type="chain" id="PRO_5046557013" description="DUF3244 domain-containing protein" evidence="1">
    <location>
        <begin position="30"/>
        <end position="232"/>
    </location>
</feature>
<keyword evidence="3" id="KW-1185">Reference proteome</keyword>
<accession>A0ABW0I5P8</accession>
<keyword evidence="1" id="KW-0732">Signal</keyword>
<proteinExistence type="predicted"/>
<reference evidence="3" key="1">
    <citation type="journal article" date="2019" name="Int. J. Syst. Evol. Microbiol.">
        <title>The Global Catalogue of Microorganisms (GCM) 10K type strain sequencing project: providing services to taxonomists for standard genome sequencing and annotation.</title>
        <authorList>
            <consortium name="The Broad Institute Genomics Platform"/>
            <consortium name="The Broad Institute Genome Sequencing Center for Infectious Disease"/>
            <person name="Wu L."/>
            <person name="Ma J."/>
        </authorList>
    </citation>
    <scope>NUCLEOTIDE SEQUENCE [LARGE SCALE GENOMIC DNA]</scope>
    <source>
        <strain evidence="3">CCUG 55250</strain>
    </source>
</reference>
<dbReference type="EMBL" id="JBHSMA010000001">
    <property type="protein sequence ID" value="MFC5407915.1"/>
    <property type="molecule type" value="Genomic_DNA"/>
</dbReference>
<organism evidence="2 3">
    <name type="scientific">Larkinella bovis</name>
    <dbReference type="NCBI Taxonomy" id="683041"/>
    <lineage>
        <taxon>Bacteria</taxon>
        <taxon>Pseudomonadati</taxon>
        <taxon>Bacteroidota</taxon>
        <taxon>Cytophagia</taxon>
        <taxon>Cytophagales</taxon>
        <taxon>Spirosomataceae</taxon>
        <taxon>Larkinella</taxon>
    </lineage>
</organism>
<comment type="caution">
    <text evidence="2">The sequence shown here is derived from an EMBL/GenBank/DDBJ whole genome shotgun (WGS) entry which is preliminary data.</text>
</comment>
<feature type="signal peptide" evidence="1">
    <location>
        <begin position="1"/>
        <end position="29"/>
    </location>
</feature>